<dbReference type="InterPro" id="IPR011009">
    <property type="entry name" value="Kinase-like_dom_sf"/>
</dbReference>
<evidence type="ECO:0000256" key="1">
    <source>
        <dbReference type="SAM" id="Coils"/>
    </source>
</evidence>
<reference evidence="2" key="1">
    <citation type="journal article" date="2020" name="Nature">
        <title>Giant virus diversity and host interactions through global metagenomics.</title>
        <authorList>
            <person name="Schulz F."/>
            <person name="Roux S."/>
            <person name="Paez-Espino D."/>
            <person name="Jungbluth S."/>
            <person name="Walsh D.A."/>
            <person name="Denef V.J."/>
            <person name="McMahon K.D."/>
            <person name="Konstantinidis K.T."/>
            <person name="Eloe-Fadrosh E.A."/>
            <person name="Kyrpides N.C."/>
            <person name="Woyke T."/>
        </authorList>
    </citation>
    <scope>NUCLEOTIDE SEQUENCE</scope>
    <source>
        <strain evidence="2">GVMAG-S-3300013014-136</strain>
    </source>
</reference>
<sequence length="608" mass="71113">MDMNALINIDKVNEVVQNTHIKKNPCNLFISDENAVLQSAMAANKNSASDTEVFLSNFFLPNESVLVGLAMKMWIDWPSVSKERLKEVLANIEETLSKNFVKLQEISALLTQANLPNIENPNYAVTAQAQFNKFTDNALYLSTKIKKYKGKFFQTKHLLEKLIKKKEELDRLQEKIAVLTQILDLEHNFHPVRTNVILSDLKIIITDSIKKFNKYEGLDYEKCVYKFITDKIILTNISPNFIPLVSSASCSLSNILPSLPFDPKDKRLIKLKRVEEFFPLIPVKFFVTGTTPNNSLFSFDDAMFQIDTTSPYDFKPILFQIIYSLSVMDHFGIVHNDLHFKNIFVQDLGEPYILKFNLENFSLQIKTKYIIKIFDWDRAYVESLGPNKLLTNYAYSHQINKKRSKQDFYQILCILKKFPQIWKIVKLTLQNVPDNFDYEFKDDKTIEQQRLNIQNNSQLREYMANNMDKWTLDAQGIYWVEMDVVYLSKMTKGDIILNKFSQIYAPKRYEDMEDIYLGFQFYNKEEDTDIDNDYLTGQYVTVRFSPGWRCQSLFNVKDSVLPPAKFFLLSRGFLRQMYDEDNDQYRSDAEYTFPKLPFVPGKTSPCQF</sequence>
<organism evidence="2">
    <name type="scientific">viral metagenome</name>
    <dbReference type="NCBI Taxonomy" id="1070528"/>
    <lineage>
        <taxon>unclassified sequences</taxon>
        <taxon>metagenomes</taxon>
        <taxon>organismal metagenomes</taxon>
    </lineage>
</organism>
<feature type="coiled-coil region" evidence="1">
    <location>
        <begin position="155"/>
        <end position="182"/>
    </location>
</feature>
<evidence type="ECO:0000313" key="2">
    <source>
        <dbReference type="EMBL" id="QHU20057.1"/>
    </source>
</evidence>
<protein>
    <recommendedName>
        <fullName evidence="3">Protein kinase domain-containing protein</fullName>
    </recommendedName>
</protein>
<dbReference type="SUPFAM" id="SSF56112">
    <property type="entry name" value="Protein kinase-like (PK-like)"/>
    <property type="match status" value="1"/>
</dbReference>
<name>A0A6C0KTP9_9ZZZZ</name>
<dbReference type="EMBL" id="MN740961">
    <property type="protein sequence ID" value="QHU20057.1"/>
    <property type="molecule type" value="Genomic_DNA"/>
</dbReference>
<evidence type="ECO:0008006" key="3">
    <source>
        <dbReference type="Google" id="ProtNLM"/>
    </source>
</evidence>
<proteinExistence type="predicted"/>
<accession>A0A6C0KTP9</accession>
<keyword evidence="1" id="KW-0175">Coiled coil</keyword>
<dbReference type="AlphaFoldDB" id="A0A6C0KTP9"/>